<dbReference type="EMBL" id="CAICTM010000741">
    <property type="protein sequence ID" value="CAB9515856.1"/>
    <property type="molecule type" value="Genomic_DNA"/>
</dbReference>
<reference evidence="2" key="1">
    <citation type="submission" date="2020-06" db="EMBL/GenBank/DDBJ databases">
        <authorList>
            <consortium name="Plant Systems Biology data submission"/>
        </authorList>
    </citation>
    <scope>NUCLEOTIDE SEQUENCE</scope>
    <source>
        <strain evidence="2">D6</strain>
    </source>
</reference>
<sequence length="588" mass="62331">MSNSLMETNRVLGGDIEEEIDFTHPVDLDNDKRSATVSKGRFGDDPSSELHCRAWQMEQQDMLQLKSMDDVTFAVVQGQDHDDWNINGKKTDLESDISSEDDESDDDDADFGGGDGAYNDNDGDSCSRDSVLSAQARENQLMAGIIIGIIQGKIVNVFAACFRFMIDSMIAVYKWIIQKCSSSSSSDEEGVTDLAADLAEDAIDVGYFRAANNQFASGLGAETTPGNTTAMNPGVQATQQMATMAAQSAATATASSATAAAAAAASSSIASTLAGAVASVGVASQVGVAVGVAAVSIIAVVSTAVSDRMNSEGPTASTTFLGLDDTFIPPVCSPNMDIKQGYVELQIQSLPKEALPQHKLKMERMFRTLYNNISGQCFDPLQRVVHNASLERWEETDVDPQTTITTLYWQATVACSGCPDWEPLFDSSILLSSDVEIARDTMSNATANTTTITDSNVTAMMPSNKTNGTSPQSTAVTGSLNPEEQQLQQVPSLDEFFAVFATAFGFNLGPLLEEASDGAIIIEADDEGSPKVVFATTKAAPGFEGSNGTVSIGEAALEQFEDFVQTNNGNVQTPFITDDLTSLADDLS</sequence>
<evidence type="ECO:0000313" key="3">
    <source>
        <dbReference type="Proteomes" id="UP001153069"/>
    </source>
</evidence>
<feature type="region of interest" description="Disordered" evidence="1">
    <location>
        <begin position="84"/>
        <end position="129"/>
    </location>
</feature>
<dbReference type="Proteomes" id="UP001153069">
    <property type="component" value="Unassembled WGS sequence"/>
</dbReference>
<evidence type="ECO:0000313" key="2">
    <source>
        <dbReference type="EMBL" id="CAB9515856.1"/>
    </source>
</evidence>
<feature type="compositionally biased region" description="Acidic residues" evidence="1">
    <location>
        <begin position="94"/>
        <end position="110"/>
    </location>
</feature>
<accession>A0A9N8E6Z0</accession>
<feature type="compositionally biased region" description="Basic and acidic residues" evidence="1">
    <location>
        <begin position="84"/>
        <end position="93"/>
    </location>
</feature>
<gene>
    <name evidence="2" type="ORF">SEMRO_742_G195990.1</name>
</gene>
<protein>
    <submittedName>
        <fullName evidence="2">Uncharacterized protein</fullName>
    </submittedName>
</protein>
<comment type="caution">
    <text evidence="2">The sequence shown here is derived from an EMBL/GenBank/DDBJ whole genome shotgun (WGS) entry which is preliminary data.</text>
</comment>
<dbReference type="AlphaFoldDB" id="A0A9N8E6Z0"/>
<keyword evidence="3" id="KW-1185">Reference proteome</keyword>
<proteinExistence type="predicted"/>
<organism evidence="2 3">
    <name type="scientific">Seminavis robusta</name>
    <dbReference type="NCBI Taxonomy" id="568900"/>
    <lineage>
        <taxon>Eukaryota</taxon>
        <taxon>Sar</taxon>
        <taxon>Stramenopiles</taxon>
        <taxon>Ochrophyta</taxon>
        <taxon>Bacillariophyta</taxon>
        <taxon>Bacillariophyceae</taxon>
        <taxon>Bacillariophycidae</taxon>
        <taxon>Naviculales</taxon>
        <taxon>Naviculaceae</taxon>
        <taxon>Seminavis</taxon>
    </lineage>
</organism>
<evidence type="ECO:0000256" key="1">
    <source>
        <dbReference type="SAM" id="MobiDB-lite"/>
    </source>
</evidence>
<name>A0A9N8E6Z0_9STRA</name>